<feature type="compositionally biased region" description="Low complexity" evidence="6">
    <location>
        <begin position="1"/>
        <end position="21"/>
    </location>
</feature>
<evidence type="ECO:0000313" key="9">
    <source>
        <dbReference type="Proteomes" id="UP000230002"/>
    </source>
</evidence>
<proteinExistence type="predicted"/>
<keyword evidence="9" id="KW-1185">Reference proteome</keyword>
<keyword evidence="4" id="KW-0862">Zinc</keyword>
<feature type="compositionally biased region" description="Acidic residues" evidence="6">
    <location>
        <begin position="54"/>
        <end position="65"/>
    </location>
</feature>
<sequence>MASGKSSAAKAKKPGSTSKPTGGKKKPAKTEKTAGQRCPRRTQKKRKAVVLSDSESEADEDDEPLEDKPPPKKKQKATSRHTKNKLERDGLEIVEDGPGSADDEEDVQDEGRGEEDAPKDDVDSEKELERARGRWRSPIYAFFEEDVVVDYKDDRKSHLFTCAAKGCGIRVRRFLDTKDAASSGNLFKHARGCWGDEAVDRAIKFGDANVVREKLVKPKKESKSITEFFNQKAIMDRSESLVLTQSGVLHRVWAVRWVAEDLHPFKMVADRGFLMIAKSGRPGYYVPSPTMVSRDVKVVFIATRKRLAKMLQGYSGKLSFASDAWTSPNHRSFIAVTVHLEVKGRPLRMLLDLVELAKSHTGVNLAVAFRDVLHEFGIESKVLSITLDNASNNNKMVDHLARILAAFEGEYHHTRCFAHVTQLVARGFVGQFEVKGVKGEDVDGLVDDDVHALLKLAENMDEEEREAKRIREREHGGDKELEEGWDDSVEEDDEEWVSEVASLTDEEREEYEKQIRPVKMALVKLRKFSFKIVNSSTKLLPAWRTVTADLKLPNRLLPRDVRTRWNSTYDMLVESLIFRPAIDKMSDPEEEYGLGAYRLKKKEWTLLEQLADVLKVFKHATEFFSRETPSLATVIPAMDYIDTTLTNQARDETLDKAIQTAVGMAKKILSKYYKLTDLSATYRIAMILHPEYKLRYFEEAGWSRGWIQNAREMLEEQYDFQYKPEEGDEDSQQSDEDIKAIPEGANIFDHLPSVKSTRKLASAAASEIERYLSTGTVKVNNPLKWWTDNAALYPNLSHMALDYLSIPATAVDVERVFSKGRLCLSHIRNRLSAQTTRALLCVGEWSRLDLVHMDDIKAAAALPDLPEDEEESEDSVQEGWDRIHELLASK</sequence>
<dbReference type="Proteomes" id="UP000230002">
    <property type="component" value="Unassembled WGS sequence"/>
</dbReference>
<evidence type="ECO:0000256" key="6">
    <source>
        <dbReference type="SAM" id="MobiDB-lite"/>
    </source>
</evidence>
<evidence type="ECO:0000256" key="2">
    <source>
        <dbReference type="ARBA" id="ARBA00022723"/>
    </source>
</evidence>
<feature type="compositionally biased region" description="Basic and acidic residues" evidence="6">
    <location>
        <begin position="109"/>
        <end position="130"/>
    </location>
</feature>
<dbReference type="InterPro" id="IPR012337">
    <property type="entry name" value="RNaseH-like_sf"/>
</dbReference>
<evidence type="ECO:0000256" key="4">
    <source>
        <dbReference type="ARBA" id="ARBA00022833"/>
    </source>
</evidence>
<dbReference type="GO" id="GO:0046983">
    <property type="term" value="F:protein dimerization activity"/>
    <property type="evidence" value="ECO:0007669"/>
    <property type="project" value="InterPro"/>
</dbReference>
<keyword evidence="2" id="KW-0479">Metal-binding</keyword>
<feature type="region of interest" description="Disordered" evidence="6">
    <location>
        <begin position="464"/>
        <end position="488"/>
    </location>
</feature>
<gene>
    <name evidence="8" type="ORF">GSI_08925</name>
</gene>
<dbReference type="SUPFAM" id="SSF140996">
    <property type="entry name" value="Hermes dimerisation domain"/>
    <property type="match status" value="1"/>
</dbReference>
<comment type="caution">
    <text evidence="8">The sequence shown here is derived from an EMBL/GenBank/DDBJ whole genome shotgun (WGS) entry which is preliminary data.</text>
</comment>
<comment type="subcellular location">
    <subcellularLocation>
        <location evidence="1">Nucleus</location>
    </subcellularLocation>
</comment>
<reference evidence="8 9" key="1">
    <citation type="journal article" date="2015" name="Sci. Rep.">
        <title>Chromosome-level genome map provides insights into diverse defense mechanisms in the medicinal fungus Ganoderma sinense.</title>
        <authorList>
            <person name="Zhu Y."/>
            <person name="Xu J."/>
            <person name="Sun C."/>
            <person name="Zhou S."/>
            <person name="Xu H."/>
            <person name="Nelson D.R."/>
            <person name="Qian J."/>
            <person name="Song J."/>
            <person name="Luo H."/>
            <person name="Xiang L."/>
            <person name="Li Y."/>
            <person name="Xu Z."/>
            <person name="Ji A."/>
            <person name="Wang L."/>
            <person name="Lu S."/>
            <person name="Hayward A."/>
            <person name="Sun W."/>
            <person name="Li X."/>
            <person name="Schwartz D.C."/>
            <person name="Wang Y."/>
            <person name="Chen S."/>
        </authorList>
    </citation>
    <scope>NUCLEOTIDE SEQUENCE [LARGE SCALE GENOMIC DNA]</scope>
    <source>
        <strain evidence="8 9">ZZ0214-1</strain>
    </source>
</reference>
<feature type="domain" description="HAT C-terminal dimerisation" evidence="7">
    <location>
        <begin position="767"/>
        <end position="845"/>
    </location>
</feature>
<evidence type="ECO:0000256" key="3">
    <source>
        <dbReference type="ARBA" id="ARBA00022771"/>
    </source>
</evidence>
<dbReference type="AlphaFoldDB" id="A0A2G8S516"/>
<evidence type="ECO:0000313" key="8">
    <source>
        <dbReference type="EMBL" id="PIL28879.1"/>
    </source>
</evidence>
<dbReference type="GO" id="GO:0008270">
    <property type="term" value="F:zinc ion binding"/>
    <property type="evidence" value="ECO:0007669"/>
    <property type="project" value="UniProtKB-KW"/>
</dbReference>
<dbReference type="EMBL" id="AYKW01000023">
    <property type="protein sequence ID" value="PIL28879.1"/>
    <property type="molecule type" value="Genomic_DNA"/>
</dbReference>
<evidence type="ECO:0000256" key="1">
    <source>
        <dbReference type="ARBA" id="ARBA00004123"/>
    </source>
</evidence>
<evidence type="ECO:0000256" key="5">
    <source>
        <dbReference type="ARBA" id="ARBA00023242"/>
    </source>
</evidence>
<protein>
    <recommendedName>
        <fullName evidence="7">HAT C-terminal dimerisation domain-containing protein</fullName>
    </recommendedName>
</protein>
<feature type="compositionally biased region" description="Basic residues" evidence="6">
    <location>
        <begin position="38"/>
        <end position="48"/>
    </location>
</feature>
<name>A0A2G8S516_9APHY</name>
<organism evidence="8 9">
    <name type="scientific">Ganoderma sinense ZZ0214-1</name>
    <dbReference type="NCBI Taxonomy" id="1077348"/>
    <lineage>
        <taxon>Eukaryota</taxon>
        <taxon>Fungi</taxon>
        <taxon>Dikarya</taxon>
        <taxon>Basidiomycota</taxon>
        <taxon>Agaricomycotina</taxon>
        <taxon>Agaricomycetes</taxon>
        <taxon>Polyporales</taxon>
        <taxon>Polyporaceae</taxon>
        <taxon>Ganoderma</taxon>
    </lineage>
</organism>
<dbReference type="STRING" id="1077348.A0A2G8S516"/>
<keyword evidence="5" id="KW-0539">Nucleus</keyword>
<dbReference type="InterPro" id="IPR052035">
    <property type="entry name" value="ZnF_BED_domain_contain"/>
</dbReference>
<feature type="compositionally biased region" description="Basic residues" evidence="6">
    <location>
        <begin position="71"/>
        <end position="83"/>
    </location>
</feature>
<dbReference type="PANTHER" id="PTHR46481:SF10">
    <property type="entry name" value="ZINC FINGER BED DOMAIN-CONTAINING PROTEIN 39"/>
    <property type="match status" value="1"/>
</dbReference>
<dbReference type="GO" id="GO:0005634">
    <property type="term" value="C:nucleus"/>
    <property type="evidence" value="ECO:0007669"/>
    <property type="project" value="UniProtKB-SubCell"/>
</dbReference>
<feature type="region of interest" description="Disordered" evidence="6">
    <location>
        <begin position="1"/>
        <end position="130"/>
    </location>
</feature>
<dbReference type="PANTHER" id="PTHR46481">
    <property type="entry name" value="ZINC FINGER BED DOMAIN-CONTAINING PROTEIN 4"/>
    <property type="match status" value="1"/>
</dbReference>
<dbReference type="InterPro" id="IPR008906">
    <property type="entry name" value="HATC_C_dom"/>
</dbReference>
<feature type="compositionally biased region" description="Basic and acidic residues" evidence="6">
    <location>
        <begin position="465"/>
        <end position="479"/>
    </location>
</feature>
<dbReference type="SUPFAM" id="SSF53098">
    <property type="entry name" value="Ribonuclease H-like"/>
    <property type="match status" value="1"/>
</dbReference>
<evidence type="ECO:0000259" key="7">
    <source>
        <dbReference type="Pfam" id="PF05699"/>
    </source>
</evidence>
<dbReference type="Pfam" id="PF05699">
    <property type="entry name" value="Dimer_Tnp_hAT"/>
    <property type="match status" value="1"/>
</dbReference>
<accession>A0A2G8S516</accession>
<dbReference type="OrthoDB" id="2748260at2759"/>
<keyword evidence="3" id="KW-0863">Zinc-finger</keyword>